<comment type="subcellular location">
    <subcellularLocation>
        <location evidence="2 9">Membrane</location>
        <topology evidence="2 9">Multi-pass membrane protein</topology>
    </subcellularLocation>
</comment>
<dbReference type="PANTHER" id="PTHR23137:SF36">
    <property type="entry name" value="VESICLE TRANSPORT PROTEIN SFT2C"/>
    <property type="match status" value="1"/>
</dbReference>
<keyword evidence="7 9" id="KW-0472">Membrane</keyword>
<dbReference type="GO" id="GO:0016020">
    <property type="term" value="C:membrane"/>
    <property type="evidence" value="ECO:0007669"/>
    <property type="project" value="UniProtKB-SubCell"/>
</dbReference>
<evidence type="ECO:0000256" key="9">
    <source>
        <dbReference type="RuleBase" id="RU363111"/>
    </source>
</evidence>
<feature type="transmembrane region" description="Helical" evidence="9">
    <location>
        <begin position="109"/>
        <end position="130"/>
    </location>
</feature>
<evidence type="ECO:0000256" key="6">
    <source>
        <dbReference type="ARBA" id="ARBA00022989"/>
    </source>
</evidence>
<evidence type="ECO:0000256" key="1">
    <source>
        <dbReference type="ARBA" id="ARBA00003566"/>
    </source>
</evidence>
<keyword evidence="4 9" id="KW-0812">Transmembrane</keyword>
<accession>A0A8S3SIE5</accession>
<dbReference type="GO" id="GO:0005737">
    <property type="term" value="C:cytoplasm"/>
    <property type="evidence" value="ECO:0007669"/>
    <property type="project" value="UniProtKB-ARBA"/>
</dbReference>
<keyword evidence="3 9" id="KW-0813">Transport</keyword>
<evidence type="ECO:0000256" key="8">
    <source>
        <dbReference type="ARBA" id="ARBA00025800"/>
    </source>
</evidence>
<gene>
    <name evidence="10" type="ORF">MEDL_34918</name>
</gene>
<feature type="transmembrane region" description="Helical" evidence="9">
    <location>
        <begin position="77"/>
        <end position="103"/>
    </location>
</feature>
<feature type="transmembrane region" description="Helical" evidence="9">
    <location>
        <begin position="142"/>
        <end position="160"/>
    </location>
</feature>
<dbReference type="GO" id="GO:0016192">
    <property type="term" value="P:vesicle-mediated transport"/>
    <property type="evidence" value="ECO:0007669"/>
    <property type="project" value="InterPro"/>
</dbReference>
<dbReference type="GO" id="GO:0015031">
    <property type="term" value="P:protein transport"/>
    <property type="evidence" value="ECO:0007669"/>
    <property type="project" value="UniProtKB-KW"/>
</dbReference>
<reference evidence="10" key="1">
    <citation type="submission" date="2021-03" db="EMBL/GenBank/DDBJ databases">
        <authorList>
            <person name="Bekaert M."/>
        </authorList>
    </citation>
    <scope>NUCLEOTIDE SEQUENCE</scope>
</reference>
<dbReference type="EMBL" id="CAJPWZ010001682">
    <property type="protein sequence ID" value="CAG2221515.1"/>
    <property type="molecule type" value="Genomic_DNA"/>
</dbReference>
<sequence>MTGLGKDLQNYLSRSNKDTNISVSDDSNSTGFSLGRLNLFNKSEKVSPNDTNDVANGWFSQAQKDPYLPSLTKKQRILGFILCLLMGTFCFSLASLYIPLLILKARKFAVLYTLGSLFIISSFSLLWGPMNHFKHLFSVERLPFTTAYFGSMLATLYFSLWLRSTVFTVIFAVIQILALVWYIVSYIPGGQTGLKFFSKIFYSVASKTASKTLPV</sequence>
<keyword evidence="6 9" id="KW-1133">Transmembrane helix</keyword>
<dbReference type="Pfam" id="PF04178">
    <property type="entry name" value="Got1"/>
    <property type="match status" value="1"/>
</dbReference>
<evidence type="ECO:0000256" key="4">
    <source>
        <dbReference type="ARBA" id="ARBA00022692"/>
    </source>
</evidence>
<keyword evidence="5 9" id="KW-0653">Protein transport</keyword>
<evidence type="ECO:0000256" key="2">
    <source>
        <dbReference type="ARBA" id="ARBA00004141"/>
    </source>
</evidence>
<feature type="transmembrane region" description="Helical" evidence="9">
    <location>
        <begin position="166"/>
        <end position="187"/>
    </location>
</feature>
<evidence type="ECO:0000256" key="5">
    <source>
        <dbReference type="ARBA" id="ARBA00022927"/>
    </source>
</evidence>
<dbReference type="GO" id="GO:0012505">
    <property type="term" value="C:endomembrane system"/>
    <property type="evidence" value="ECO:0007669"/>
    <property type="project" value="UniProtKB-ARBA"/>
</dbReference>
<dbReference type="InterPro" id="IPR007305">
    <property type="entry name" value="Vesicle_transpt_Got1/SFT2"/>
</dbReference>
<organism evidence="10 11">
    <name type="scientific">Mytilus edulis</name>
    <name type="common">Blue mussel</name>
    <dbReference type="NCBI Taxonomy" id="6550"/>
    <lineage>
        <taxon>Eukaryota</taxon>
        <taxon>Metazoa</taxon>
        <taxon>Spiralia</taxon>
        <taxon>Lophotrochozoa</taxon>
        <taxon>Mollusca</taxon>
        <taxon>Bivalvia</taxon>
        <taxon>Autobranchia</taxon>
        <taxon>Pteriomorphia</taxon>
        <taxon>Mytilida</taxon>
        <taxon>Mytiloidea</taxon>
        <taxon>Mytilidae</taxon>
        <taxon>Mytilinae</taxon>
        <taxon>Mytilus</taxon>
    </lineage>
</organism>
<keyword evidence="11" id="KW-1185">Reference proteome</keyword>
<comment type="function">
    <text evidence="1 9">May be involved in fusion of retrograde transport vesicles derived from an endocytic compartment with the Golgi complex.</text>
</comment>
<evidence type="ECO:0000313" key="10">
    <source>
        <dbReference type="EMBL" id="CAG2221515.1"/>
    </source>
</evidence>
<name>A0A8S3SIE5_MYTED</name>
<dbReference type="Proteomes" id="UP000683360">
    <property type="component" value="Unassembled WGS sequence"/>
</dbReference>
<proteinExistence type="inferred from homology"/>
<evidence type="ECO:0000313" key="11">
    <source>
        <dbReference type="Proteomes" id="UP000683360"/>
    </source>
</evidence>
<dbReference type="AlphaFoldDB" id="A0A8S3SIE5"/>
<evidence type="ECO:0000256" key="7">
    <source>
        <dbReference type="ARBA" id="ARBA00023136"/>
    </source>
</evidence>
<dbReference type="InterPro" id="IPR011691">
    <property type="entry name" value="Vesicle_transpt_SFT2"/>
</dbReference>
<comment type="similarity">
    <text evidence="8 9">Belongs to the SFT2 family.</text>
</comment>
<dbReference type="PANTHER" id="PTHR23137">
    <property type="entry name" value="VESICLE TRANSPORT PROTEIN-RELATED"/>
    <property type="match status" value="1"/>
</dbReference>
<comment type="caution">
    <text evidence="10">The sequence shown here is derived from an EMBL/GenBank/DDBJ whole genome shotgun (WGS) entry which is preliminary data.</text>
</comment>
<evidence type="ECO:0000256" key="3">
    <source>
        <dbReference type="ARBA" id="ARBA00022448"/>
    </source>
</evidence>
<dbReference type="OrthoDB" id="660759at2759"/>
<protein>
    <recommendedName>
        <fullName evidence="9">Vesicle transport protein</fullName>
    </recommendedName>
</protein>